<evidence type="ECO:0000256" key="1">
    <source>
        <dbReference type="ARBA" id="ARBA00023015"/>
    </source>
</evidence>
<keyword evidence="2 7" id="KW-0238">DNA-binding</keyword>
<dbReference type="PROSITE" id="PS51000">
    <property type="entry name" value="HTH_DEOR_2"/>
    <property type="match status" value="1"/>
</dbReference>
<dbReference type="InterPro" id="IPR028349">
    <property type="entry name" value="PafC-like"/>
</dbReference>
<name>A0A8G1UML9_9ACTN</name>
<dbReference type="EMBL" id="RJVJ01000001">
    <property type="protein sequence ID" value="ROR45719.1"/>
    <property type="molecule type" value="Genomic_DNA"/>
</dbReference>
<feature type="compositionally biased region" description="Pro residues" evidence="4">
    <location>
        <begin position="191"/>
        <end position="215"/>
    </location>
</feature>
<keyword evidence="5" id="KW-0732">Signal</keyword>
<dbReference type="PIRSF" id="PIRSF016838">
    <property type="entry name" value="PafC"/>
    <property type="match status" value="1"/>
</dbReference>
<dbReference type="PROSITE" id="PS00894">
    <property type="entry name" value="HTH_DEOR_1"/>
    <property type="match status" value="1"/>
</dbReference>
<dbReference type="InterPro" id="IPR001034">
    <property type="entry name" value="DeoR_HTH"/>
</dbReference>
<keyword evidence="1" id="KW-0805">Transcription regulation</keyword>
<accession>A0A8G1UML9</accession>
<evidence type="ECO:0000313" key="7">
    <source>
        <dbReference type="EMBL" id="ROR45719.1"/>
    </source>
</evidence>
<dbReference type="InterPro" id="IPR057727">
    <property type="entry name" value="WCX_dom"/>
</dbReference>
<dbReference type="Pfam" id="PF25583">
    <property type="entry name" value="WCX"/>
    <property type="match status" value="1"/>
</dbReference>
<feature type="chain" id="PRO_5039443756" evidence="5">
    <location>
        <begin position="22"/>
        <end position="349"/>
    </location>
</feature>
<sequence length="349" mass="37268">MRADRLLSLLLLLQNRGLCTAAELATALEVSVRTVHRDVEALGAAGVPVLAERGRTGGYRLVDGYRTRLTGLTGDEAGALFLAGVPDAAKELGLGAVLATAQLKVQAALPAELADRTRQLQDRFHLDPASWFRDADPVPELARVAEAVWEQRVLRVHYRRWRGEVHRELRPLGLVLKSGIWYLVALPAPSSPASPSPAPPSPALPSPAPPSPAPPSLRTYRVSRILSAEVAAEPFERPPDFDLASHWASVTRELADMLHQDTATVRVSPRALGLLPVQFGRSGADAARGAGPPDEEGWTVVELPVESTPVAVSDLLRLGPDAEVLAPPALRRAVAEAAAALARRYAGTP</sequence>
<dbReference type="PANTHER" id="PTHR34580:SF1">
    <property type="entry name" value="PROTEIN PAFC"/>
    <property type="match status" value="1"/>
</dbReference>
<dbReference type="SUPFAM" id="SSF46785">
    <property type="entry name" value="Winged helix' DNA-binding domain"/>
    <property type="match status" value="1"/>
</dbReference>
<feature type="region of interest" description="Disordered" evidence="4">
    <location>
        <begin position="191"/>
        <end position="216"/>
    </location>
</feature>
<reference evidence="7 8" key="1">
    <citation type="submission" date="2018-11" db="EMBL/GenBank/DDBJ databases">
        <title>Sequencing the genomes of 1000 actinobacteria strains.</title>
        <authorList>
            <person name="Klenk H.-P."/>
        </authorList>
    </citation>
    <scope>NUCLEOTIDE SEQUENCE [LARGE SCALE GENOMIC DNA]</scope>
    <source>
        <strain evidence="7 8">DSM 44780</strain>
    </source>
</reference>
<proteinExistence type="predicted"/>
<dbReference type="PROSITE" id="PS52050">
    <property type="entry name" value="WYL"/>
    <property type="match status" value="1"/>
</dbReference>
<dbReference type="AlphaFoldDB" id="A0A8G1UML9"/>
<evidence type="ECO:0000313" key="8">
    <source>
        <dbReference type="Proteomes" id="UP000267408"/>
    </source>
</evidence>
<dbReference type="InterPro" id="IPR036388">
    <property type="entry name" value="WH-like_DNA-bd_sf"/>
</dbReference>
<dbReference type="Proteomes" id="UP000267408">
    <property type="component" value="Unassembled WGS sequence"/>
</dbReference>
<dbReference type="InterPro" id="IPR036390">
    <property type="entry name" value="WH_DNA-bd_sf"/>
</dbReference>
<gene>
    <name evidence="7" type="ORF">EDD39_3963</name>
</gene>
<dbReference type="InterPro" id="IPR013196">
    <property type="entry name" value="HTH_11"/>
</dbReference>
<dbReference type="GO" id="GO:0003677">
    <property type="term" value="F:DNA binding"/>
    <property type="evidence" value="ECO:0007669"/>
    <property type="project" value="UniProtKB-KW"/>
</dbReference>
<organism evidence="7 8">
    <name type="scientific">Kitasatospora cineracea</name>
    <dbReference type="NCBI Taxonomy" id="88074"/>
    <lineage>
        <taxon>Bacteria</taxon>
        <taxon>Bacillati</taxon>
        <taxon>Actinomycetota</taxon>
        <taxon>Actinomycetes</taxon>
        <taxon>Kitasatosporales</taxon>
        <taxon>Streptomycetaceae</taxon>
        <taxon>Kitasatospora</taxon>
    </lineage>
</organism>
<comment type="caution">
    <text evidence="7">The sequence shown here is derived from an EMBL/GenBank/DDBJ whole genome shotgun (WGS) entry which is preliminary data.</text>
</comment>
<dbReference type="RefSeq" id="WP_208765537.1">
    <property type="nucleotide sequence ID" value="NZ_RJVJ01000001.1"/>
</dbReference>
<feature type="signal peptide" evidence="5">
    <location>
        <begin position="1"/>
        <end position="21"/>
    </location>
</feature>
<evidence type="ECO:0000256" key="5">
    <source>
        <dbReference type="SAM" id="SignalP"/>
    </source>
</evidence>
<evidence type="ECO:0000259" key="6">
    <source>
        <dbReference type="PROSITE" id="PS51000"/>
    </source>
</evidence>
<dbReference type="Pfam" id="PF13280">
    <property type="entry name" value="WYL"/>
    <property type="match status" value="1"/>
</dbReference>
<dbReference type="GO" id="GO:0003700">
    <property type="term" value="F:DNA-binding transcription factor activity"/>
    <property type="evidence" value="ECO:0007669"/>
    <property type="project" value="InterPro"/>
</dbReference>
<dbReference type="InterPro" id="IPR018356">
    <property type="entry name" value="Tscrpt_reg_HTH_DeoR_CS"/>
</dbReference>
<evidence type="ECO:0000256" key="4">
    <source>
        <dbReference type="SAM" id="MobiDB-lite"/>
    </source>
</evidence>
<feature type="domain" description="HTH deoR-type" evidence="6">
    <location>
        <begin position="2"/>
        <end position="57"/>
    </location>
</feature>
<evidence type="ECO:0000256" key="2">
    <source>
        <dbReference type="ARBA" id="ARBA00023125"/>
    </source>
</evidence>
<keyword evidence="3" id="KW-0804">Transcription</keyword>
<dbReference type="Pfam" id="PF08279">
    <property type="entry name" value="HTH_11"/>
    <property type="match status" value="1"/>
</dbReference>
<dbReference type="Gene3D" id="1.10.10.10">
    <property type="entry name" value="Winged helix-like DNA-binding domain superfamily/Winged helix DNA-binding domain"/>
    <property type="match status" value="1"/>
</dbReference>
<dbReference type="InterPro" id="IPR026881">
    <property type="entry name" value="WYL_dom"/>
</dbReference>
<evidence type="ECO:0000256" key="3">
    <source>
        <dbReference type="ARBA" id="ARBA00023163"/>
    </source>
</evidence>
<dbReference type="InterPro" id="IPR051534">
    <property type="entry name" value="CBASS_pafABC_assoc_protein"/>
</dbReference>
<dbReference type="PANTHER" id="PTHR34580">
    <property type="match status" value="1"/>
</dbReference>
<protein>
    <submittedName>
        <fullName evidence="7">Putative DNA-binding transcriptional regulator YafY</fullName>
    </submittedName>
</protein>